<evidence type="ECO:0000313" key="1">
    <source>
        <dbReference type="EMBL" id="KAH1082847.1"/>
    </source>
</evidence>
<dbReference type="Proteomes" id="UP000828251">
    <property type="component" value="Unassembled WGS sequence"/>
</dbReference>
<dbReference type="EMBL" id="JAIQCV010000007">
    <property type="protein sequence ID" value="KAH1082847.1"/>
    <property type="molecule type" value="Genomic_DNA"/>
</dbReference>
<gene>
    <name evidence="1" type="ORF">J1N35_022608</name>
</gene>
<dbReference type="AlphaFoldDB" id="A0A9D3VI37"/>
<name>A0A9D3VI37_9ROSI</name>
<keyword evidence="2" id="KW-1185">Reference proteome</keyword>
<sequence length="104" mass="11718">MVLAISGFPIFYYFAAVPNTAKVFRTFQEVVQETEVKVSPPTSGGDNLELGTKALTYLVREVLEELFEARVKEMGEMLRSRSSDCKKKRDHGSLELESSFCETC</sequence>
<protein>
    <submittedName>
        <fullName evidence="1">Uncharacterized protein</fullName>
    </submittedName>
</protein>
<organism evidence="1 2">
    <name type="scientific">Gossypium stocksii</name>
    <dbReference type="NCBI Taxonomy" id="47602"/>
    <lineage>
        <taxon>Eukaryota</taxon>
        <taxon>Viridiplantae</taxon>
        <taxon>Streptophyta</taxon>
        <taxon>Embryophyta</taxon>
        <taxon>Tracheophyta</taxon>
        <taxon>Spermatophyta</taxon>
        <taxon>Magnoliopsida</taxon>
        <taxon>eudicotyledons</taxon>
        <taxon>Gunneridae</taxon>
        <taxon>Pentapetalae</taxon>
        <taxon>rosids</taxon>
        <taxon>malvids</taxon>
        <taxon>Malvales</taxon>
        <taxon>Malvaceae</taxon>
        <taxon>Malvoideae</taxon>
        <taxon>Gossypium</taxon>
    </lineage>
</organism>
<evidence type="ECO:0000313" key="2">
    <source>
        <dbReference type="Proteomes" id="UP000828251"/>
    </source>
</evidence>
<reference evidence="1 2" key="1">
    <citation type="journal article" date="2021" name="Plant Biotechnol. J.">
        <title>Multi-omics assisted identification of the key and species-specific regulatory components of drought-tolerant mechanisms in Gossypium stocksii.</title>
        <authorList>
            <person name="Yu D."/>
            <person name="Ke L."/>
            <person name="Zhang D."/>
            <person name="Wu Y."/>
            <person name="Sun Y."/>
            <person name="Mei J."/>
            <person name="Sun J."/>
            <person name="Sun Y."/>
        </authorList>
    </citation>
    <scope>NUCLEOTIDE SEQUENCE [LARGE SCALE GENOMIC DNA]</scope>
    <source>
        <strain evidence="2">cv. E1</strain>
        <tissue evidence="1">Leaf</tissue>
    </source>
</reference>
<proteinExistence type="predicted"/>
<accession>A0A9D3VI37</accession>
<comment type="caution">
    <text evidence="1">The sequence shown here is derived from an EMBL/GenBank/DDBJ whole genome shotgun (WGS) entry which is preliminary data.</text>
</comment>